<dbReference type="Proteomes" id="UP000789702">
    <property type="component" value="Unassembled WGS sequence"/>
</dbReference>
<evidence type="ECO:0000313" key="1">
    <source>
        <dbReference type="EMBL" id="CAG8731860.1"/>
    </source>
</evidence>
<sequence>IIVEESSPDPNLEVFTNKIVMWTQCKLCSAKSPIFIMSRSTYLYSFAKYLELLYYNEDFICKDLCSHVELRDPLLRCFRKGNFVVKIEYEHVDLFEMRLPKVQISLDKQAASSVEDVEKLFIIDYEDAQRLYNETRLEITYFYLSLKQHITSLEDYLRSLHIEQTNSNVEAAVSEKTIHAIRTLDELTKSFYEDEFKLYDMLKKTNATVLNNVRRSLVDRINVTKKRMLQWQKENIVESDLAKFDEIKWTEPEYSSSDTCHVFPESPIITREDEPSSIIAFTLSSQGYLNELSILRYDRKRQSSQSAPVTPVSEFHAPTPSASFSLLLGSLKNPSSSNLSKHSGSDIDGDGFHSTDEYSIKTKRKVIEYGF</sequence>
<feature type="non-terminal residue" evidence="1">
    <location>
        <position position="1"/>
    </location>
</feature>
<accession>A0ACA9PZP2</accession>
<name>A0ACA9PZP2_9GLOM</name>
<organism evidence="1 2">
    <name type="scientific">Dentiscutata heterogama</name>
    <dbReference type="NCBI Taxonomy" id="1316150"/>
    <lineage>
        <taxon>Eukaryota</taxon>
        <taxon>Fungi</taxon>
        <taxon>Fungi incertae sedis</taxon>
        <taxon>Mucoromycota</taxon>
        <taxon>Glomeromycotina</taxon>
        <taxon>Glomeromycetes</taxon>
        <taxon>Diversisporales</taxon>
        <taxon>Gigasporaceae</taxon>
        <taxon>Dentiscutata</taxon>
    </lineage>
</organism>
<dbReference type="EMBL" id="CAJVPU010037158">
    <property type="protein sequence ID" value="CAG8731860.1"/>
    <property type="molecule type" value="Genomic_DNA"/>
</dbReference>
<keyword evidence="2" id="KW-1185">Reference proteome</keyword>
<proteinExistence type="predicted"/>
<comment type="caution">
    <text evidence="1">The sequence shown here is derived from an EMBL/GenBank/DDBJ whole genome shotgun (WGS) entry which is preliminary data.</text>
</comment>
<evidence type="ECO:0000313" key="2">
    <source>
        <dbReference type="Proteomes" id="UP000789702"/>
    </source>
</evidence>
<reference evidence="1" key="1">
    <citation type="submission" date="2021-06" db="EMBL/GenBank/DDBJ databases">
        <authorList>
            <person name="Kallberg Y."/>
            <person name="Tangrot J."/>
            <person name="Rosling A."/>
        </authorList>
    </citation>
    <scope>NUCLEOTIDE SEQUENCE</scope>
    <source>
        <strain evidence="1">IL203A</strain>
    </source>
</reference>
<gene>
    <name evidence="1" type="ORF">DHETER_LOCUS13489</name>
</gene>
<feature type="non-terminal residue" evidence="1">
    <location>
        <position position="371"/>
    </location>
</feature>
<protein>
    <submittedName>
        <fullName evidence="1">1899_t:CDS:1</fullName>
    </submittedName>
</protein>